<dbReference type="KEGG" id="maic:MAIC_05730"/>
<evidence type="ECO:0000313" key="3">
    <source>
        <dbReference type="Proteomes" id="UP000467327"/>
    </source>
</evidence>
<feature type="compositionally biased region" description="Polar residues" evidence="1">
    <location>
        <begin position="100"/>
        <end position="110"/>
    </location>
</feature>
<evidence type="ECO:0000313" key="2">
    <source>
        <dbReference type="EMBL" id="BBX05770.1"/>
    </source>
</evidence>
<reference evidence="2 3" key="1">
    <citation type="journal article" date="2019" name="Emerg. Microbes Infect.">
        <title>Comprehensive subspecies identification of 175 nontuberculous mycobacteria species based on 7547 genomic profiles.</title>
        <authorList>
            <person name="Matsumoto Y."/>
            <person name="Kinjo T."/>
            <person name="Motooka D."/>
            <person name="Nabeya D."/>
            <person name="Jung N."/>
            <person name="Uechi K."/>
            <person name="Horii T."/>
            <person name="Iida T."/>
            <person name="Fujita J."/>
            <person name="Nakamura S."/>
        </authorList>
    </citation>
    <scope>NUCLEOTIDE SEQUENCE [LARGE SCALE GENOMIC DNA]</scope>
    <source>
        <strain evidence="2 3">JCM 6376</strain>
    </source>
</reference>
<accession>A0AAD1HHZ1</accession>
<proteinExistence type="predicted"/>
<feature type="region of interest" description="Disordered" evidence="1">
    <location>
        <begin position="89"/>
        <end position="110"/>
    </location>
</feature>
<dbReference type="AlphaFoldDB" id="A0AAD1HHZ1"/>
<organism evidence="2 3">
    <name type="scientific">Mycolicibacterium aichiense</name>
    <dbReference type="NCBI Taxonomy" id="1799"/>
    <lineage>
        <taxon>Bacteria</taxon>
        <taxon>Bacillati</taxon>
        <taxon>Actinomycetota</taxon>
        <taxon>Actinomycetes</taxon>
        <taxon>Mycobacteriales</taxon>
        <taxon>Mycobacteriaceae</taxon>
        <taxon>Mycolicibacterium</taxon>
    </lineage>
</organism>
<sequence>MTDHPRAFGDPLPDVDQLDFVGVDNVDIGVFGRQRRHRDATAFRLGKVGGKLFARRNAQHSRESHRRCDRGERRPVRAILVLSAAPWGKRSADRKGGVSSARTGQFYNVF</sequence>
<keyword evidence="3" id="KW-1185">Reference proteome</keyword>
<evidence type="ECO:0000256" key="1">
    <source>
        <dbReference type="SAM" id="MobiDB-lite"/>
    </source>
</evidence>
<dbReference type="EMBL" id="AP022561">
    <property type="protein sequence ID" value="BBX05770.1"/>
    <property type="molecule type" value="Genomic_DNA"/>
</dbReference>
<dbReference type="Proteomes" id="UP000467327">
    <property type="component" value="Chromosome"/>
</dbReference>
<protein>
    <submittedName>
        <fullName evidence="2">Uncharacterized protein</fullName>
    </submittedName>
</protein>
<gene>
    <name evidence="2" type="ORF">MAIC_05730</name>
</gene>
<name>A0AAD1HHZ1_9MYCO</name>